<name>A0A8T2R182_CERRI</name>
<feature type="region of interest" description="Disordered" evidence="1">
    <location>
        <begin position="356"/>
        <end position="375"/>
    </location>
</feature>
<dbReference type="SUPFAM" id="SSF53474">
    <property type="entry name" value="alpha/beta-Hydrolases"/>
    <property type="match status" value="1"/>
</dbReference>
<evidence type="ECO:0000313" key="3">
    <source>
        <dbReference type="Proteomes" id="UP000825935"/>
    </source>
</evidence>
<proteinExistence type="predicted"/>
<evidence type="ECO:0000256" key="1">
    <source>
        <dbReference type="SAM" id="MobiDB-lite"/>
    </source>
</evidence>
<gene>
    <name evidence="2" type="ORF">KP509_31G070100</name>
</gene>
<feature type="region of interest" description="Disordered" evidence="1">
    <location>
        <begin position="27"/>
        <end position="49"/>
    </location>
</feature>
<protein>
    <submittedName>
        <fullName evidence="2">Uncharacterized protein</fullName>
    </submittedName>
</protein>
<sequence>MATQFFKRSSWYWERCDATRQIQGLVQDDANTEVHGREEGEDEENLQESRKDNCMGVAVLLGWMFSERRHHTPFTRLYNSLGFDCLVCQFHPLNLFFPRMATTMAMSVLDELLKELEKYPRPVVFVTFSGGHKTCLYKVIQILFGQHKDINFSKDKFKVVAESMSGLIFDSSPVEFESSIGAKVLSQQVLTYETGKSIPLISHGAHAVGRGLDYLFYRQFEHQKEEMWHALYSCVKVGPILVFCSELDELAPFETIQIFAANIRRLGGKINVVAWKDSKHVGHFRRYPDQYTKEVRSLLLDAISTFSHRKHQSSKWTDLPEAIVAEIYQMSRLPHLHVKMGSVAENVTDDGESAVLPKVDAGSEASQKHVSRSRL</sequence>
<organism evidence="2 3">
    <name type="scientific">Ceratopteris richardii</name>
    <name type="common">Triangle waterfern</name>
    <dbReference type="NCBI Taxonomy" id="49495"/>
    <lineage>
        <taxon>Eukaryota</taxon>
        <taxon>Viridiplantae</taxon>
        <taxon>Streptophyta</taxon>
        <taxon>Embryophyta</taxon>
        <taxon>Tracheophyta</taxon>
        <taxon>Polypodiopsida</taxon>
        <taxon>Polypodiidae</taxon>
        <taxon>Polypodiales</taxon>
        <taxon>Pteridineae</taxon>
        <taxon>Pteridaceae</taxon>
        <taxon>Parkerioideae</taxon>
        <taxon>Ceratopteris</taxon>
    </lineage>
</organism>
<dbReference type="PANTHER" id="PTHR12265:SF0">
    <property type="entry name" value="EXPRESSED PROTEIN"/>
    <property type="match status" value="1"/>
</dbReference>
<comment type="caution">
    <text evidence="2">The sequence shown here is derived from an EMBL/GenBank/DDBJ whole genome shotgun (WGS) entry which is preliminary data.</text>
</comment>
<reference evidence="2" key="1">
    <citation type="submission" date="2021-08" db="EMBL/GenBank/DDBJ databases">
        <title>WGS assembly of Ceratopteris richardii.</title>
        <authorList>
            <person name="Marchant D.B."/>
            <person name="Chen G."/>
            <person name="Jenkins J."/>
            <person name="Shu S."/>
            <person name="Leebens-Mack J."/>
            <person name="Grimwood J."/>
            <person name="Schmutz J."/>
            <person name="Soltis P."/>
            <person name="Soltis D."/>
            <person name="Chen Z.-H."/>
        </authorList>
    </citation>
    <scope>NUCLEOTIDE SEQUENCE</scope>
    <source>
        <strain evidence="2">Whitten #5841</strain>
        <tissue evidence="2">Leaf</tissue>
    </source>
</reference>
<dbReference type="AlphaFoldDB" id="A0A8T2R182"/>
<dbReference type="EMBL" id="CM035436">
    <property type="protein sequence ID" value="KAH7289321.1"/>
    <property type="molecule type" value="Genomic_DNA"/>
</dbReference>
<dbReference type="Pfam" id="PF05705">
    <property type="entry name" value="DUF829"/>
    <property type="match status" value="1"/>
</dbReference>
<dbReference type="PANTHER" id="PTHR12265">
    <property type="entry name" value="TRANSMEMBRANE PROTEIN 53"/>
    <property type="match status" value="1"/>
</dbReference>
<dbReference type="OMA" id="VFDSSPM"/>
<dbReference type="InterPro" id="IPR008547">
    <property type="entry name" value="DUF829_TMEM53"/>
</dbReference>
<keyword evidence="3" id="KW-1185">Reference proteome</keyword>
<dbReference type="InterPro" id="IPR029058">
    <property type="entry name" value="AB_hydrolase_fold"/>
</dbReference>
<evidence type="ECO:0000313" key="2">
    <source>
        <dbReference type="EMBL" id="KAH7289323.1"/>
    </source>
</evidence>
<accession>A0A8T2R182</accession>
<dbReference type="OrthoDB" id="77878at2759"/>
<dbReference type="Proteomes" id="UP000825935">
    <property type="component" value="Chromosome 31"/>
</dbReference>
<dbReference type="EMBL" id="CM035436">
    <property type="protein sequence ID" value="KAH7289323.1"/>
    <property type="molecule type" value="Genomic_DNA"/>
</dbReference>